<comment type="caution">
    <text evidence="2">The sequence shown here is derived from an EMBL/GenBank/DDBJ whole genome shotgun (WGS) entry which is preliminary data.</text>
</comment>
<evidence type="ECO:0000313" key="3">
    <source>
        <dbReference type="Proteomes" id="UP000006230"/>
    </source>
</evidence>
<accession>Q0FQW1</accession>
<dbReference type="Proteomes" id="UP000006230">
    <property type="component" value="Unassembled WGS sequence"/>
</dbReference>
<keyword evidence="3" id="KW-1185">Reference proteome</keyword>
<dbReference type="HOGENOM" id="CLU_176260_0_0_5"/>
<keyword evidence="1" id="KW-0732">Signal</keyword>
<dbReference type="OrthoDB" id="7875085at2"/>
<evidence type="ECO:0000313" key="2">
    <source>
        <dbReference type="EMBL" id="EAU46571.1"/>
    </source>
</evidence>
<name>Q0FQW1_SALBH</name>
<dbReference type="EMBL" id="AATQ01000013">
    <property type="protein sequence ID" value="EAU46571.1"/>
    <property type="molecule type" value="Genomic_DNA"/>
</dbReference>
<sequence>MRAFTFLAAAAALSISASQALAWDDAYKGDATADASRQPLIQAYPAANYCPAGKQPVIVGGVICCGVPTAGTYYNPVSAPRPVVATQNSYLPRAYAPEGEKGVVIN</sequence>
<dbReference type="AlphaFoldDB" id="Q0FQW1"/>
<proteinExistence type="predicted"/>
<organism evidence="2 3">
    <name type="scientific">Salipiger bermudensis (strain DSM 26914 / JCM 13377 / KCTC 12554 / HTCC2601)</name>
    <name type="common">Pelagibaca bermudensis</name>
    <dbReference type="NCBI Taxonomy" id="314265"/>
    <lineage>
        <taxon>Bacteria</taxon>
        <taxon>Pseudomonadati</taxon>
        <taxon>Pseudomonadota</taxon>
        <taxon>Alphaproteobacteria</taxon>
        <taxon>Rhodobacterales</taxon>
        <taxon>Roseobacteraceae</taxon>
        <taxon>Salipiger</taxon>
    </lineage>
</organism>
<dbReference type="RefSeq" id="WP_007798048.1">
    <property type="nucleotide sequence ID" value="NZ_DS022276.1"/>
</dbReference>
<feature type="signal peptide" evidence="1">
    <location>
        <begin position="1"/>
        <end position="22"/>
    </location>
</feature>
<protein>
    <submittedName>
        <fullName evidence="2">Uncharacterized protein</fullName>
    </submittedName>
</protein>
<dbReference type="GeneID" id="92505873"/>
<dbReference type="STRING" id="314265.R2601_18965"/>
<feature type="chain" id="PRO_5004171902" evidence="1">
    <location>
        <begin position="23"/>
        <end position="106"/>
    </location>
</feature>
<dbReference type="eggNOG" id="ENOG5032XFH">
    <property type="taxonomic scope" value="Bacteria"/>
</dbReference>
<reference evidence="2 3" key="1">
    <citation type="journal article" date="2010" name="J. Bacteriol.">
        <title>Genome sequences of Pelagibaca bermudensis HTCC2601T and Maritimibacter alkaliphilus HTCC2654T, the type strains of two marine Roseobacter genera.</title>
        <authorList>
            <person name="Thrash J.C."/>
            <person name="Cho J.C."/>
            <person name="Ferriera S."/>
            <person name="Johnson J."/>
            <person name="Vergin K.L."/>
            <person name="Giovannoni S.J."/>
        </authorList>
    </citation>
    <scope>NUCLEOTIDE SEQUENCE [LARGE SCALE GENOMIC DNA]</scope>
    <source>
        <strain evidence="3">DSM 26914 / JCM 13377 / KCTC 12554 / HTCC2601</strain>
    </source>
</reference>
<evidence type="ECO:0000256" key="1">
    <source>
        <dbReference type="SAM" id="SignalP"/>
    </source>
</evidence>
<gene>
    <name evidence="2" type="ORF">R2601_18965</name>
</gene>